<gene>
    <name evidence="2" type="ORF">UX92_C0007G0032</name>
</gene>
<dbReference type="SUPFAM" id="SSF55008">
    <property type="entry name" value="HMA, heavy metal-associated domain"/>
    <property type="match status" value="1"/>
</dbReference>
<evidence type="ECO:0000313" key="3">
    <source>
        <dbReference type="Proteomes" id="UP000034565"/>
    </source>
</evidence>
<organism evidence="2 3">
    <name type="scientific">Candidatus Amesbacteria bacterium GW2011_GWA1_47_20</name>
    <dbReference type="NCBI Taxonomy" id="1618354"/>
    <lineage>
        <taxon>Bacteria</taxon>
        <taxon>Candidatus Amesiibacteriota</taxon>
    </lineage>
</organism>
<dbReference type="AlphaFoldDB" id="A0A0G1SK86"/>
<protein>
    <submittedName>
        <fullName evidence="2">Copper-translocating P-type ATPase</fullName>
    </submittedName>
</protein>
<dbReference type="CDD" id="cd00371">
    <property type="entry name" value="HMA"/>
    <property type="match status" value="1"/>
</dbReference>
<evidence type="ECO:0000259" key="1">
    <source>
        <dbReference type="PROSITE" id="PS50846"/>
    </source>
</evidence>
<dbReference type="PROSITE" id="PS50846">
    <property type="entry name" value="HMA_2"/>
    <property type="match status" value="1"/>
</dbReference>
<dbReference type="EMBL" id="LCOA01000007">
    <property type="protein sequence ID" value="KKU69909.1"/>
    <property type="molecule type" value="Genomic_DNA"/>
</dbReference>
<sequence length="67" mass="7376">MLSLKITGMHCVACALNIDLDLEEVPGVKSAKTNYARQITEVEYDESKTSLEIIKSTIAKTGYQVVD</sequence>
<dbReference type="GO" id="GO:0046872">
    <property type="term" value="F:metal ion binding"/>
    <property type="evidence" value="ECO:0007669"/>
    <property type="project" value="InterPro"/>
</dbReference>
<dbReference type="Proteomes" id="UP000034565">
    <property type="component" value="Unassembled WGS sequence"/>
</dbReference>
<dbReference type="InterPro" id="IPR006121">
    <property type="entry name" value="HMA_dom"/>
</dbReference>
<feature type="domain" description="HMA" evidence="1">
    <location>
        <begin position="1"/>
        <end position="66"/>
    </location>
</feature>
<comment type="caution">
    <text evidence="2">The sequence shown here is derived from an EMBL/GenBank/DDBJ whole genome shotgun (WGS) entry which is preliminary data.</text>
</comment>
<dbReference type="Gene3D" id="3.30.70.100">
    <property type="match status" value="1"/>
</dbReference>
<dbReference type="Pfam" id="PF00403">
    <property type="entry name" value="HMA"/>
    <property type="match status" value="1"/>
</dbReference>
<accession>A0A0G1SK86</accession>
<proteinExistence type="predicted"/>
<reference evidence="2 3" key="1">
    <citation type="journal article" date="2015" name="Nature">
        <title>rRNA introns, odd ribosomes, and small enigmatic genomes across a large radiation of phyla.</title>
        <authorList>
            <person name="Brown C.T."/>
            <person name="Hug L.A."/>
            <person name="Thomas B.C."/>
            <person name="Sharon I."/>
            <person name="Castelle C.J."/>
            <person name="Singh A."/>
            <person name="Wilkins M.J."/>
            <person name="Williams K.H."/>
            <person name="Banfield J.F."/>
        </authorList>
    </citation>
    <scope>NUCLEOTIDE SEQUENCE [LARGE SCALE GENOMIC DNA]</scope>
</reference>
<name>A0A0G1SK86_9BACT</name>
<evidence type="ECO:0000313" key="2">
    <source>
        <dbReference type="EMBL" id="KKU69909.1"/>
    </source>
</evidence>
<dbReference type="InterPro" id="IPR036163">
    <property type="entry name" value="HMA_dom_sf"/>
</dbReference>